<evidence type="ECO:0000256" key="4">
    <source>
        <dbReference type="ARBA" id="ARBA00022679"/>
    </source>
</evidence>
<dbReference type="NCBIfam" id="TIGR01466">
    <property type="entry name" value="cobJ_cbiH"/>
    <property type="match status" value="1"/>
</dbReference>
<evidence type="ECO:0000259" key="6">
    <source>
        <dbReference type="Pfam" id="PF00590"/>
    </source>
</evidence>
<dbReference type="InterPro" id="IPR014776">
    <property type="entry name" value="4pyrrole_Mease_sub2"/>
</dbReference>
<dbReference type="GO" id="GO:0009236">
    <property type="term" value="P:cobalamin biosynthetic process"/>
    <property type="evidence" value="ECO:0007669"/>
    <property type="project" value="UniProtKB-UniPathway"/>
</dbReference>
<keyword evidence="2" id="KW-0169">Cobalamin biosynthesis</keyword>
<dbReference type="SUPFAM" id="SSF53790">
    <property type="entry name" value="Tetrapyrrole methylase"/>
    <property type="match status" value="1"/>
</dbReference>
<evidence type="ECO:0000256" key="5">
    <source>
        <dbReference type="ARBA" id="ARBA00022691"/>
    </source>
</evidence>
<dbReference type="PATRIC" id="fig|1388761.3.peg.2792"/>
<evidence type="ECO:0000256" key="1">
    <source>
        <dbReference type="ARBA" id="ARBA00004953"/>
    </source>
</evidence>
<feature type="domain" description="Tetrapyrrole methylase" evidence="6">
    <location>
        <begin position="6"/>
        <end position="211"/>
    </location>
</feature>
<evidence type="ECO:0000256" key="2">
    <source>
        <dbReference type="ARBA" id="ARBA00022573"/>
    </source>
</evidence>
<name>U5CCY3_CALSX</name>
<comment type="caution">
    <text evidence="7">The sequence shown here is derived from an EMBL/GenBank/DDBJ whole genome shotgun (WGS) entry which is preliminary data.</text>
</comment>
<evidence type="ECO:0000313" key="8">
    <source>
        <dbReference type="Proteomes" id="UP000016856"/>
    </source>
</evidence>
<dbReference type="PANTHER" id="PTHR47036">
    <property type="entry name" value="COBALT-FACTOR III C(17)-METHYLTRANSFERASE-RELATED"/>
    <property type="match status" value="1"/>
</dbReference>
<dbReference type="GO" id="GO:0008168">
    <property type="term" value="F:methyltransferase activity"/>
    <property type="evidence" value="ECO:0007669"/>
    <property type="project" value="UniProtKB-KW"/>
</dbReference>
<keyword evidence="4" id="KW-0808">Transferase</keyword>
<comment type="pathway">
    <text evidence="1">Cofactor biosynthesis; adenosylcobalamin biosynthesis.</text>
</comment>
<dbReference type="InterPro" id="IPR051810">
    <property type="entry name" value="Precorrin_MeTrfase"/>
</dbReference>
<dbReference type="InterPro" id="IPR035996">
    <property type="entry name" value="4pyrrol_Methylase_sf"/>
</dbReference>
<dbReference type="CDD" id="cd11646">
    <property type="entry name" value="Precorrin_3B_C17_MT"/>
    <property type="match status" value="1"/>
</dbReference>
<dbReference type="InterPro" id="IPR000878">
    <property type="entry name" value="4pyrrol_Mease"/>
</dbReference>
<dbReference type="Proteomes" id="UP000016856">
    <property type="component" value="Unassembled WGS sequence"/>
</dbReference>
<dbReference type="UniPathway" id="UPA00148"/>
<reference evidence="7 8" key="1">
    <citation type="journal article" date="2013" name="Genome Announc.">
        <title>Draft Genome Sequence of an Anaerobic and Extremophilic Bacterium, Caldanaerobacter yonseiensis, Isolated from a Geothermal Hot Stream.</title>
        <authorList>
            <person name="Lee S.J."/>
            <person name="Lee Y.J."/>
            <person name="Park G.S."/>
            <person name="Kim B.C."/>
            <person name="Lee S.J."/>
            <person name="Shin J.H."/>
            <person name="Lee D.W."/>
        </authorList>
    </citation>
    <scope>NUCLEOTIDE SEQUENCE [LARGE SCALE GENOMIC DNA]</scope>
    <source>
        <strain evidence="7 8">KB-1</strain>
    </source>
</reference>
<dbReference type="Pfam" id="PF00590">
    <property type="entry name" value="TP_methylase"/>
    <property type="match status" value="1"/>
</dbReference>
<dbReference type="RefSeq" id="WP_022588909.1">
    <property type="nucleotide sequence ID" value="NZ_AXDC01000056.1"/>
</dbReference>
<dbReference type="Gene3D" id="3.40.1010.10">
    <property type="entry name" value="Cobalt-precorrin-4 Transmethylase, Domain 1"/>
    <property type="match status" value="1"/>
</dbReference>
<keyword evidence="5" id="KW-0949">S-adenosyl-L-methionine</keyword>
<accession>U5CCY3</accession>
<sequence>MGWLKIVGIGPGNLDDMTLRARQALKECDVVVGYKTYIDLVMPLIEKKKIVSSGMRSEVERCRKAIELSLKGEKVCLISSGDPGIYGMAGLVYEIADSEVLEEMEVEVIPGVTALNAASAILGAPIMQDFSAISLSDHLIPWELIEKRLEASAMADFIIVIYNPKSKEREEHIKKAKEILLKYRKEDTPVGIVKNATRRGEEFVLTTLKDMEKFDIDMRTIVIVGNSSTYIKNGKMITPRGYRL</sequence>
<evidence type="ECO:0000256" key="3">
    <source>
        <dbReference type="ARBA" id="ARBA00022603"/>
    </source>
</evidence>
<organism evidence="7 8">
    <name type="scientific">Caldanaerobacter subterraneus subsp. yonseiensis KB-1</name>
    <dbReference type="NCBI Taxonomy" id="1388761"/>
    <lineage>
        <taxon>Bacteria</taxon>
        <taxon>Bacillati</taxon>
        <taxon>Bacillota</taxon>
        <taxon>Clostridia</taxon>
        <taxon>Thermoanaerobacterales</taxon>
        <taxon>Thermoanaerobacteraceae</taxon>
        <taxon>Caldanaerobacter</taxon>
    </lineage>
</organism>
<dbReference type="PANTHER" id="PTHR47036:SF1">
    <property type="entry name" value="COBALT-FACTOR III C(17)-METHYLTRANSFERASE-RELATED"/>
    <property type="match status" value="1"/>
</dbReference>
<keyword evidence="3" id="KW-0489">Methyltransferase</keyword>
<gene>
    <name evidence="7" type="ORF">O163_13955</name>
</gene>
<evidence type="ECO:0000313" key="7">
    <source>
        <dbReference type="EMBL" id="ERM90790.1"/>
    </source>
</evidence>
<proteinExistence type="predicted"/>
<dbReference type="GO" id="GO:0032259">
    <property type="term" value="P:methylation"/>
    <property type="evidence" value="ECO:0007669"/>
    <property type="project" value="UniProtKB-KW"/>
</dbReference>
<dbReference type="InterPro" id="IPR006363">
    <property type="entry name" value="Cbl_synth_CobJ/CibH_dom"/>
</dbReference>
<dbReference type="AlphaFoldDB" id="U5CCY3"/>
<dbReference type="EMBL" id="AXDC01000056">
    <property type="protein sequence ID" value="ERM90790.1"/>
    <property type="molecule type" value="Genomic_DNA"/>
</dbReference>
<protein>
    <recommendedName>
        <fullName evidence="6">Tetrapyrrole methylase domain-containing protein</fullName>
    </recommendedName>
</protein>
<dbReference type="Gene3D" id="3.30.950.10">
    <property type="entry name" value="Methyltransferase, Cobalt-precorrin-4 Transmethylase, Domain 2"/>
    <property type="match status" value="1"/>
</dbReference>
<dbReference type="InterPro" id="IPR014777">
    <property type="entry name" value="4pyrrole_Mease_sub1"/>
</dbReference>